<evidence type="ECO:0000313" key="2">
    <source>
        <dbReference type="Proteomes" id="UP000373449"/>
    </source>
</evidence>
<proteinExistence type="predicted"/>
<name>A0A484ZTR6_9GAMM</name>
<organism evidence="1 2">
    <name type="scientific">Budvicia aquatica</name>
    <dbReference type="NCBI Taxonomy" id="82979"/>
    <lineage>
        <taxon>Bacteria</taxon>
        <taxon>Pseudomonadati</taxon>
        <taxon>Pseudomonadota</taxon>
        <taxon>Gammaproteobacteria</taxon>
        <taxon>Enterobacterales</taxon>
        <taxon>Budviciaceae</taxon>
        <taxon>Budvicia</taxon>
    </lineage>
</organism>
<evidence type="ECO:0000313" key="1">
    <source>
        <dbReference type="EMBL" id="VFS51784.1"/>
    </source>
</evidence>
<dbReference type="EMBL" id="CAADJA010000002">
    <property type="protein sequence ID" value="VFS51784.1"/>
    <property type="molecule type" value="Genomic_DNA"/>
</dbReference>
<protein>
    <submittedName>
        <fullName evidence="1">Uncharacterized protein</fullName>
    </submittedName>
</protein>
<accession>A0A484ZTR6</accession>
<dbReference type="Proteomes" id="UP000373449">
    <property type="component" value="Unassembled WGS sequence"/>
</dbReference>
<gene>
    <name evidence="1" type="ORF">NCTC12282_05435</name>
</gene>
<sequence length="49" mass="5561">MANQSRLKKDIETLRHISEPCNGGVTELGLLLHTDRVWNILSNRCRKSG</sequence>
<dbReference type="AlphaFoldDB" id="A0A484ZTR6"/>
<reference evidence="1 2" key="1">
    <citation type="submission" date="2019-03" db="EMBL/GenBank/DDBJ databases">
        <authorList>
            <consortium name="Pathogen Informatics"/>
        </authorList>
    </citation>
    <scope>NUCLEOTIDE SEQUENCE [LARGE SCALE GENOMIC DNA]</scope>
    <source>
        <strain evidence="1 2">NCTC12282</strain>
    </source>
</reference>